<name>A0ABR3PRV4_9TREE</name>
<reference evidence="3 4" key="1">
    <citation type="submission" date="2023-08" db="EMBL/GenBank/DDBJ databases">
        <title>Annotated Genome Sequence of Vanrija albida AlHP1.</title>
        <authorList>
            <person name="Herzog R."/>
        </authorList>
    </citation>
    <scope>NUCLEOTIDE SEQUENCE [LARGE SCALE GENOMIC DNA]</scope>
    <source>
        <strain evidence="3 4">AlHP1</strain>
    </source>
</reference>
<dbReference type="PANTHER" id="PTHR21052">
    <property type="entry name" value="SPERMATOGENESIS ASSOCIATED 11-RELATED"/>
    <property type="match status" value="1"/>
</dbReference>
<comment type="caution">
    <text evidence="3">The sequence shown here is derived from an EMBL/GenBank/DDBJ whole genome shotgun (WGS) entry which is preliminary data.</text>
</comment>
<dbReference type="Proteomes" id="UP001565368">
    <property type="component" value="Unassembled WGS sequence"/>
</dbReference>
<evidence type="ECO:0000313" key="4">
    <source>
        <dbReference type="Proteomes" id="UP001565368"/>
    </source>
</evidence>
<dbReference type="InterPro" id="IPR032870">
    <property type="entry name" value="ALKBH7-like"/>
</dbReference>
<dbReference type="InterPro" id="IPR027450">
    <property type="entry name" value="AlkB-like"/>
</dbReference>
<dbReference type="SUPFAM" id="SSF51197">
    <property type="entry name" value="Clavaminate synthase-like"/>
    <property type="match status" value="1"/>
</dbReference>
<sequence length="275" mass="29315">MRASLALRHAQRTAHRLTSASPLVRARGGAGPAPPSLADDFALYPAFLSPAEARALAVLALWKLDRMDSSRRRRRRRGAPAAADPPAPSPDDADSPLAAAMQDLFAPPYGFEEGHFDSVIHTYRESLVTNLPPLPGATLALLARLYNLVPGLCVPGAPEPADLPPPRSSMHVLHLAPEGAILPHVDNLQAMGETIVGASLGAARVLRLEADSGDGSGWDVLVPSGSVYMQKGSVRYQYKHSILPYDDAGSVWDGAALQPGHRISLMVRDTPEQPM</sequence>
<evidence type="ECO:0000313" key="3">
    <source>
        <dbReference type="EMBL" id="KAL1405177.1"/>
    </source>
</evidence>
<feature type="domain" description="Alpha-ketoglutarate-dependent dioxygenase AlkB-like" evidence="2">
    <location>
        <begin position="177"/>
        <end position="268"/>
    </location>
</feature>
<feature type="region of interest" description="Disordered" evidence="1">
    <location>
        <begin position="70"/>
        <end position="96"/>
    </location>
</feature>
<organism evidence="3 4">
    <name type="scientific">Vanrija albida</name>
    <dbReference type="NCBI Taxonomy" id="181172"/>
    <lineage>
        <taxon>Eukaryota</taxon>
        <taxon>Fungi</taxon>
        <taxon>Dikarya</taxon>
        <taxon>Basidiomycota</taxon>
        <taxon>Agaricomycotina</taxon>
        <taxon>Tremellomycetes</taxon>
        <taxon>Trichosporonales</taxon>
        <taxon>Trichosporonaceae</taxon>
        <taxon>Vanrija</taxon>
    </lineage>
</organism>
<protein>
    <recommendedName>
        <fullName evidence="2">Alpha-ketoglutarate-dependent dioxygenase AlkB-like domain-containing protein</fullName>
    </recommendedName>
</protein>
<dbReference type="Gene3D" id="2.60.120.590">
    <property type="entry name" value="Alpha-ketoglutarate-dependent dioxygenase AlkB-like"/>
    <property type="match status" value="1"/>
</dbReference>
<dbReference type="RefSeq" id="XP_069205121.1">
    <property type="nucleotide sequence ID" value="XM_069357184.1"/>
</dbReference>
<dbReference type="Pfam" id="PF13532">
    <property type="entry name" value="2OG-FeII_Oxy_2"/>
    <property type="match status" value="1"/>
</dbReference>
<keyword evidence="4" id="KW-1185">Reference proteome</keyword>
<accession>A0ABR3PRV4</accession>
<evidence type="ECO:0000256" key="1">
    <source>
        <dbReference type="SAM" id="MobiDB-lite"/>
    </source>
</evidence>
<dbReference type="PANTHER" id="PTHR21052:SF0">
    <property type="entry name" value="ALPHA-KETOGLUTARATE-DEPENDENT DIOXYGENASE ALKB HOMOLOG 7, MITOCHONDRIAL"/>
    <property type="match status" value="1"/>
</dbReference>
<evidence type="ECO:0000259" key="2">
    <source>
        <dbReference type="Pfam" id="PF13532"/>
    </source>
</evidence>
<gene>
    <name evidence="3" type="ORF">Q8F55_008802</name>
</gene>
<proteinExistence type="predicted"/>
<dbReference type="EMBL" id="JBBXJM010000007">
    <property type="protein sequence ID" value="KAL1405177.1"/>
    <property type="molecule type" value="Genomic_DNA"/>
</dbReference>
<dbReference type="InterPro" id="IPR037151">
    <property type="entry name" value="AlkB-like_sf"/>
</dbReference>
<dbReference type="GeneID" id="95989845"/>